<dbReference type="SUPFAM" id="SSF52518">
    <property type="entry name" value="Thiamin diphosphate-binding fold (THDP-binding)"/>
    <property type="match status" value="1"/>
</dbReference>
<dbReference type="GO" id="GO:0006086">
    <property type="term" value="P:pyruvate decarboxylation to acetyl-CoA"/>
    <property type="evidence" value="ECO:0007669"/>
    <property type="project" value="TreeGrafter"/>
</dbReference>
<dbReference type="eggNOG" id="COG1071">
    <property type="taxonomic scope" value="Bacteria"/>
</dbReference>
<evidence type="ECO:0000259" key="4">
    <source>
        <dbReference type="Pfam" id="PF00676"/>
    </source>
</evidence>
<evidence type="ECO:0000313" key="5">
    <source>
        <dbReference type="EMBL" id="EKV26385.1"/>
    </source>
</evidence>
<reference evidence="5 6" key="1">
    <citation type="journal article" date="2013" name="Genome Announc.">
        <title>Draft Genome Sequence of an Alphaproteobacterium, Caenispirillum salinarum AK4(T), Isolated from a Solar Saltern.</title>
        <authorList>
            <person name="Khatri I."/>
            <person name="Singh A."/>
            <person name="Korpole S."/>
            <person name="Pinnaka A.K."/>
            <person name="Subramanian S."/>
        </authorList>
    </citation>
    <scope>NUCLEOTIDE SEQUENCE [LARGE SCALE GENOMIC DNA]</scope>
    <source>
        <strain evidence="5 6">AK4</strain>
    </source>
</reference>
<dbReference type="Proteomes" id="UP000009881">
    <property type="component" value="Unassembled WGS sequence"/>
</dbReference>
<accession>K9GK50</accession>
<keyword evidence="5" id="KW-0670">Pyruvate</keyword>
<protein>
    <submittedName>
        <fullName evidence="5">Pyruvate dehydrogenase E1 component alpha subunit</fullName>
    </submittedName>
</protein>
<dbReference type="EMBL" id="ANHY01000031">
    <property type="protein sequence ID" value="EKV26385.1"/>
    <property type="molecule type" value="Genomic_DNA"/>
</dbReference>
<dbReference type="CDD" id="cd02000">
    <property type="entry name" value="TPP_E1_PDC_ADC_BCADC"/>
    <property type="match status" value="1"/>
</dbReference>
<dbReference type="InterPro" id="IPR029061">
    <property type="entry name" value="THDP-binding"/>
</dbReference>
<dbReference type="STRING" id="1238182.C882_2820"/>
<dbReference type="GO" id="GO:0016624">
    <property type="term" value="F:oxidoreductase activity, acting on the aldehyde or oxo group of donors, disulfide as acceptor"/>
    <property type="evidence" value="ECO:0007669"/>
    <property type="project" value="InterPro"/>
</dbReference>
<dbReference type="PANTHER" id="PTHR11516:SF2">
    <property type="entry name" value="PYRUVATE DEHYDROGENASE ALPHA SUBUNIT"/>
    <property type="match status" value="1"/>
</dbReference>
<dbReference type="InterPro" id="IPR050642">
    <property type="entry name" value="PDH_E1_Alpha_Subunit"/>
</dbReference>
<evidence type="ECO:0000256" key="2">
    <source>
        <dbReference type="ARBA" id="ARBA00023002"/>
    </source>
</evidence>
<feature type="domain" description="Dehydrogenase E1 component" evidence="4">
    <location>
        <begin position="13"/>
        <end position="308"/>
    </location>
</feature>
<evidence type="ECO:0000256" key="3">
    <source>
        <dbReference type="ARBA" id="ARBA00023052"/>
    </source>
</evidence>
<dbReference type="OrthoDB" id="9766715at2"/>
<proteinExistence type="predicted"/>
<keyword evidence="2" id="KW-0560">Oxidoreductase</keyword>
<dbReference type="Gene3D" id="3.40.50.970">
    <property type="match status" value="1"/>
</dbReference>
<sequence length="317" mass="33518">MAMHLLDLMDALRRMTLIRAYEDTLVTLLSQGRAGGTCTSVGGEASAVGVVSALAPEDLILTNHRSAGHLLARGADPGRLLAEVMGRRDGYCGGFAGSLHVSARELGVVLTSTIVGGELGLCTGVALSQKVLDKPGIVACFFGDGAAAEGRFHESLNLAAVWELPVLYICENNEWQAYVHRRETMLGDGIAARAAAYGVDSASVDGCDVAAVFDAAATAADAVRSTGRPFLLETRGYRLRGHLEPDDQAYVDAAELARWRGQDPLDVLRRRLEEAGLAPAELDAVTREAEARMEAAVAFADASPLPDPARLLDTVYA</sequence>
<name>K9GK50_9PROT</name>
<gene>
    <name evidence="5" type="ORF">C882_2820</name>
</gene>
<dbReference type="PANTHER" id="PTHR11516">
    <property type="entry name" value="PYRUVATE DEHYDROGENASE E1 COMPONENT, ALPHA SUBUNIT BACTERIAL AND ORGANELLAR"/>
    <property type="match status" value="1"/>
</dbReference>
<dbReference type="InterPro" id="IPR001017">
    <property type="entry name" value="DH_E1"/>
</dbReference>
<dbReference type="Pfam" id="PF00676">
    <property type="entry name" value="E1_dh"/>
    <property type="match status" value="1"/>
</dbReference>
<organism evidence="5 6">
    <name type="scientific">Caenispirillum salinarum AK4</name>
    <dbReference type="NCBI Taxonomy" id="1238182"/>
    <lineage>
        <taxon>Bacteria</taxon>
        <taxon>Pseudomonadati</taxon>
        <taxon>Pseudomonadota</taxon>
        <taxon>Alphaproteobacteria</taxon>
        <taxon>Rhodospirillales</taxon>
        <taxon>Novispirillaceae</taxon>
        <taxon>Caenispirillum</taxon>
    </lineage>
</organism>
<comment type="cofactor">
    <cofactor evidence="1">
        <name>thiamine diphosphate</name>
        <dbReference type="ChEBI" id="CHEBI:58937"/>
    </cofactor>
</comment>
<evidence type="ECO:0000256" key="1">
    <source>
        <dbReference type="ARBA" id="ARBA00001964"/>
    </source>
</evidence>
<comment type="caution">
    <text evidence="5">The sequence shown here is derived from an EMBL/GenBank/DDBJ whole genome shotgun (WGS) entry which is preliminary data.</text>
</comment>
<dbReference type="AlphaFoldDB" id="K9GK50"/>
<keyword evidence="6" id="KW-1185">Reference proteome</keyword>
<evidence type="ECO:0000313" key="6">
    <source>
        <dbReference type="Proteomes" id="UP000009881"/>
    </source>
</evidence>
<keyword evidence="3" id="KW-0786">Thiamine pyrophosphate</keyword>